<gene>
    <name evidence="5" type="ORF">C7460_12531</name>
</gene>
<evidence type="ECO:0000313" key="5">
    <source>
        <dbReference type="EMBL" id="RED93386.1"/>
    </source>
</evidence>
<protein>
    <submittedName>
        <fullName evidence="5">Lipopolysaccharide export system protein LptA</fullName>
    </submittedName>
</protein>
<evidence type="ECO:0000256" key="2">
    <source>
        <dbReference type="SAM" id="MobiDB-lite"/>
    </source>
</evidence>
<dbReference type="RefSeq" id="WP_115869923.1">
    <property type="nucleotide sequence ID" value="NZ_QREG01000025.1"/>
</dbReference>
<dbReference type="GO" id="GO:0030288">
    <property type="term" value="C:outer membrane-bounded periplasmic space"/>
    <property type="evidence" value="ECO:0007669"/>
    <property type="project" value="TreeGrafter"/>
</dbReference>
<dbReference type="Pfam" id="PF13100">
    <property type="entry name" value="OstA_2"/>
    <property type="match status" value="1"/>
</dbReference>
<dbReference type="GO" id="GO:0009279">
    <property type="term" value="C:cell outer membrane"/>
    <property type="evidence" value="ECO:0007669"/>
    <property type="project" value="TreeGrafter"/>
</dbReference>
<keyword evidence="1" id="KW-0732">Signal</keyword>
<dbReference type="Gene3D" id="2.60.450.10">
    <property type="entry name" value="Lipopolysaccharide (LPS) transport protein A like domain"/>
    <property type="match status" value="3"/>
</dbReference>
<dbReference type="GO" id="GO:0017089">
    <property type="term" value="F:glycolipid transfer activity"/>
    <property type="evidence" value="ECO:0007669"/>
    <property type="project" value="TreeGrafter"/>
</dbReference>
<dbReference type="PANTHER" id="PTHR36504:SF1">
    <property type="entry name" value="LIPOPOLYSACCHARIDE EXPORT SYSTEM PROTEIN LPTA"/>
    <property type="match status" value="1"/>
</dbReference>
<dbReference type="OrthoDB" id="9805931at2"/>
<dbReference type="GO" id="GO:0015920">
    <property type="term" value="P:lipopolysaccharide transport"/>
    <property type="evidence" value="ECO:0007669"/>
    <property type="project" value="TreeGrafter"/>
</dbReference>
<proteinExistence type="predicted"/>
<feature type="region of interest" description="Disordered" evidence="2">
    <location>
        <begin position="520"/>
        <end position="576"/>
    </location>
</feature>
<evidence type="ECO:0000256" key="1">
    <source>
        <dbReference type="ARBA" id="ARBA00022729"/>
    </source>
</evidence>
<keyword evidence="6" id="KW-1185">Reference proteome</keyword>
<evidence type="ECO:0000313" key="6">
    <source>
        <dbReference type="Proteomes" id="UP000256779"/>
    </source>
</evidence>
<name>A0A3D9KZ49_MARFU</name>
<evidence type="ECO:0000259" key="4">
    <source>
        <dbReference type="Pfam" id="PF13100"/>
    </source>
</evidence>
<dbReference type="Pfam" id="PF03968">
    <property type="entry name" value="LptD_N"/>
    <property type="match status" value="1"/>
</dbReference>
<evidence type="ECO:0000259" key="3">
    <source>
        <dbReference type="Pfam" id="PF03968"/>
    </source>
</evidence>
<dbReference type="EMBL" id="QREG01000025">
    <property type="protein sequence ID" value="RED93386.1"/>
    <property type="molecule type" value="Genomic_DNA"/>
</dbReference>
<organism evidence="5 6">
    <name type="scientific">Marinoscillum furvescens DSM 4134</name>
    <dbReference type="NCBI Taxonomy" id="1122208"/>
    <lineage>
        <taxon>Bacteria</taxon>
        <taxon>Pseudomonadati</taxon>
        <taxon>Bacteroidota</taxon>
        <taxon>Cytophagia</taxon>
        <taxon>Cytophagales</taxon>
        <taxon>Reichenbachiellaceae</taxon>
        <taxon>Marinoscillum</taxon>
    </lineage>
</organism>
<reference evidence="5 6" key="1">
    <citation type="submission" date="2018-07" db="EMBL/GenBank/DDBJ databases">
        <title>Genomic Encyclopedia of Type Strains, Phase IV (KMG-IV): sequencing the most valuable type-strain genomes for metagenomic binning, comparative biology and taxonomic classification.</title>
        <authorList>
            <person name="Goeker M."/>
        </authorList>
    </citation>
    <scope>NUCLEOTIDE SEQUENCE [LARGE SCALE GENOMIC DNA]</scope>
    <source>
        <strain evidence="5 6">DSM 4134</strain>
    </source>
</reference>
<feature type="domain" description="Organic solvent tolerance-like N-terminal" evidence="4">
    <location>
        <begin position="32"/>
        <end position="181"/>
    </location>
</feature>
<dbReference type="Proteomes" id="UP000256779">
    <property type="component" value="Unassembled WGS sequence"/>
</dbReference>
<dbReference type="InterPro" id="IPR052037">
    <property type="entry name" value="LPS_export_LptA"/>
</dbReference>
<feature type="domain" description="Organic solvent tolerance-like N-terminal" evidence="3">
    <location>
        <begin position="296"/>
        <end position="373"/>
    </location>
</feature>
<comment type="caution">
    <text evidence="5">The sequence shown here is derived from an EMBL/GenBank/DDBJ whole genome shotgun (WGS) entry which is preliminary data.</text>
</comment>
<accession>A0A3D9KZ49</accession>
<dbReference type="AlphaFoldDB" id="A0A3D9KZ49"/>
<dbReference type="InterPro" id="IPR005653">
    <property type="entry name" value="OstA-like_N"/>
</dbReference>
<dbReference type="PANTHER" id="PTHR36504">
    <property type="entry name" value="LIPOPOLYSACCHARIDE EXPORT SYSTEM PROTEIN LPTA"/>
    <property type="match status" value="1"/>
</dbReference>
<sequence>MLKILQYYTFLIVLFLLTPDAWGQSNERIKYKADELEYGRKNGENYRKLTGNVIFTQKSTTVYCDTSYFYRKRNVMEASGNVRIVDDSIVITSKKLNYEGDQRMAKLREDVVYREGERELYTDFLDYDLDAEIAHYFNSGKLIDTTNVLTSEVGYYFSLDDYAQFYTDVVLTAPDFTLYTDTLRYNTITKVAYTFGPTKITTEDGTTLHAQGGEFRTVVDESEFIEGNVETEDYYLEGDELFFDEAEKYYKAISNVVLRAKDEDVIITGDEGYYDRRNGISKVYGNPLMKRILEADTFYLAADTLVAIESKYDSAKRILAYHDIKVYKEGLQGIADSMAYFNQDSIIYFYKDPVMWNNSNQITGDTISLEVSEDEIKRMNLRTNSFLISEDSIGNYNQIKGRNMLAFFEDNQIDKIDVNGNGEILYFALEEGDSLLMGMNKIFCATMQIRFQDQKLSSFSVYTEPEAQFIPPHELTPEVQRLDNFSWRSSERPTLYDVAPYLDPDYDPKTAAILKAKGALEDLTEEEDEPKVAPPNPAKSLTPNKGMRPPGAPGLNTNNPNRAINRPSRGLKPDDE</sequence>